<dbReference type="RefSeq" id="WP_118900585.1">
    <property type="nucleotide sequence ID" value="NZ_QOCR01000002.1"/>
</dbReference>
<feature type="transmembrane region" description="Helical" evidence="1">
    <location>
        <begin position="161"/>
        <end position="181"/>
    </location>
</feature>
<accession>A0A417ZHW7</accession>
<proteinExistence type="predicted"/>
<sequence length="256" mass="28612">MTKFTQTLKATVQSRIKMVTRLLVLNVAVIAVSFIFTMFFGEARKYWSLSLFINVVLWLMIFAIAILIKIAWTSRNDLRSNRFRLIPVSETKLYLADNLSSLISFIYAHIMQAIFIIISLGIMWFTLPSDSFGASFKAGFQYNNISAGDIGSDVLSLLSPILLILLVHLVDFISTVILNYIPGGAQKIIKVIIYIIVIALTIYIIFNLGKVLVSFYTGTLAQESGAIWLTNGIVGGFIIVIGAINIYLLRNVETIR</sequence>
<keyword evidence="1" id="KW-0472">Membrane</keyword>
<organism evidence="2 3">
    <name type="scientific">Bombilactobacillus bombi</name>
    <dbReference type="NCBI Taxonomy" id="1303590"/>
    <lineage>
        <taxon>Bacteria</taxon>
        <taxon>Bacillati</taxon>
        <taxon>Bacillota</taxon>
        <taxon>Bacilli</taxon>
        <taxon>Lactobacillales</taxon>
        <taxon>Lactobacillaceae</taxon>
        <taxon>Bombilactobacillus</taxon>
    </lineage>
</organism>
<evidence type="ECO:0000256" key="1">
    <source>
        <dbReference type="SAM" id="Phobius"/>
    </source>
</evidence>
<protein>
    <submittedName>
        <fullName evidence="2">Uncharacterized protein</fullName>
    </submittedName>
</protein>
<feature type="transmembrane region" description="Helical" evidence="1">
    <location>
        <begin position="188"/>
        <end position="206"/>
    </location>
</feature>
<keyword evidence="1" id="KW-0812">Transmembrane</keyword>
<feature type="transmembrane region" description="Helical" evidence="1">
    <location>
        <begin position="226"/>
        <end position="249"/>
    </location>
</feature>
<dbReference type="EMBL" id="QOCR01000002">
    <property type="protein sequence ID" value="RHW51165.1"/>
    <property type="molecule type" value="Genomic_DNA"/>
</dbReference>
<feature type="transmembrane region" description="Helical" evidence="1">
    <location>
        <begin position="102"/>
        <end position="127"/>
    </location>
</feature>
<evidence type="ECO:0000313" key="3">
    <source>
        <dbReference type="Proteomes" id="UP000284109"/>
    </source>
</evidence>
<reference evidence="2 3" key="1">
    <citation type="submission" date="2018-07" db="EMBL/GenBank/DDBJ databases">
        <title>Genome sequences of six Lactobacillus spp. isolated from bumble bee guts.</title>
        <authorList>
            <person name="Motta E.V.S."/>
            <person name="Moran N.A."/>
        </authorList>
    </citation>
    <scope>NUCLEOTIDE SEQUENCE [LARGE SCALE GENOMIC DNA]</scope>
    <source>
        <strain evidence="2 3">BI-1.1</strain>
    </source>
</reference>
<feature type="transmembrane region" description="Helical" evidence="1">
    <location>
        <begin position="21"/>
        <end position="40"/>
    </location>
</feature>
<name>A0A417ZHW7_9LACO</name>
<dbReference type="Proteomes" id="UP000284109">
    <property type="component" value="Unassembled WGS sequence"/>
</dbReference>
<dbReference type="OrthoDB" id="2248033at2"/>
<keyword evidence="1" id="KW-1133">Transmembrane helix</keyword>
<evidence type="ECO:0000313" key="2">
    <source>
        <dbReference type="EMBL" id="RHW51165.1"/>
    </source>
</evidence>
<feature type="transmembrane region" description="Helical" evidence="1">
    <location>
        <begin position="46"/>
        <end position="72"/>
    </location>
</feature>
<dbReference type="AlphaFoldDB" id="A0A417ZHW7"/>
<gene>
    <name evidence="2" type="ORF">DS831_03830</name>
</gene>
<keyword evidence="3" id="KW-1185">Reference proteome</keyword>
<comment type="caution">
    <text evidence="2">The sequence shown here is derived from an EMBL/GenBank/DDBJ whole genome shotgun (WGS) entry which is preliminary data.</text>
</comment>